<dbReference type="GO" id="GO:0030001">
    <property type="term" value="P:metal ion transport"/>
    <property type="evidence" value="ECO:0007669"/>
    <property type="project" value="InterPro"/>
</dbReference>
<dbReference type="Proteomes" id="UP000294299">
    <property type="component" value="Chromosome NFRAN"/>
</dbReference>
<dbReference type="Gene3D" id="3.40.50.1980">
    <property type="entry name" value="Nitrogenase molybdenum iron protein domain"/>
    <property type="match status" value="2"/>
</dbReference>
<name>A0A484IEB5_9ARCH</name>
<dbReference type="GO" id="GO:0046872">
    <property type="term" value="F:metal ion binding"/>
    <property type="evidence" value="ECO:0007669"/>
    <property type="project" value="InterPro"/>
</dbReference>
<gene>
    <name evidence="5" type="primary">znuA</name>
    <name evidence="5" type="ORF">NFRAN_1670</name>
</gene>
<dbReference type="Pfam" id="PF01297">
    <property type="entry name" value="ZnuA"/>
    <property type="match status" value="1"/>
</dbReference>
<dbReference type="SUPFAM" id="SSF53807">
    <property type="entry name" value="Helical backbone' metal receptor"/>
    <property type="match status" value="1"/>
</dbReference>
<keyword evidence="4" id="KW-0812">Transmembrane</keyword>
<keyword evidence="4" id="KW-0472">Membrane</keyword>
<keyword evidence="6" id="KW-1185">Reference proteome</keyword>
<dbReference type="PRINTS" id="PR00690">
    <property type="entry name" value="ADHESNFAMILY"/>
</dbReference>
<proteinExistence type="inferred from homology"/>
<accession>A0A484IEB5</accession>
<keyword evidence="3" id="KW-0732">Signal</keyword>
<dbReference type="GO" id="GO:0007155">
    <property type="term" value="P:cell adhesion"/>
    <property type="evidence" value="ECO:0007669"/>
    <property type="project" value="InterPro"/>
</dbReference>
<protein>
    <submittedName>
        <fullName evidence="5">High-affinity zinc uptake system binding-protein ZnuA</fullName>
    </submittedName>
</protein>
<evidence type="ECO:0000313" key="6">
    <source>
        <dbReference type="Proteomes" id="UP000294299"/>
    </source>
</evidence>
<feature type="transmembrane region" description="Helical" evidence="4">
    <location>
        <begin position="7"/>
        <end position="25"/>
    </location>
</feature>
<dbReference type="InterPro" id="IPR006128">
    <property type="entry name" value="Lipoprotein_PsaA-like"/>
</dbReference>
<dbReference type="KEGG" id="nfn:NFRAN_1670"/>
<dbReference type="AlphaFoldDB" id="A0A484IEB5"/>
<organism evidence="5 6">
    <name type="scientific">Candidatus Nitrosocosmicus franklandianus</name>
    <dbReference type="NCBI Taxonomy" id="1798806"/>
    <lineage>
        <taxon>Archaea</taxon>
        <taxon>Nitrososphaerota</taxon>
        <taxon>Nitrososphaeria</taxon>
        <taxon>Nitrososphaerales</taxon>
        <taxon>Nitrososphaeraceae</taxon>
        <taxon>Candidatus Nitrosocosmicus</taxon>
    </lineage>
</organism>
<evidence type="ECO:0000256" key="3">
    <source>
        <dbReference type="ARBA" id="ARBA00022729"/>
    </source>
</evidence>
<evidence type="ECO:0000256" key="2">
    <source>
        <dbReference type="ARBA" id="ARBA00022448"/>
    </source>
</evidence>
<keyword evidence="4" id="KW-1133">Transmembrane helix</keyword>
<dbReference type="PANTHER" id="PTHR42953:SF3">
    <property type="entry name" value="HIGH-AFFINITY ZINC UPTAKE SYSTEM PROTEIN ZNUA"/>
    <property type="match status" value="1"/>
</dbReference>
<reference evidence="5 6" key="1">
    <citation type="submission" date="2019-02" db="EMBL/GenBank/DDBJ databases">
        <authorList>
            <person name="Lehtovirta-Morley E L."/>
        </authorList>
    </citation>
    <scope>NUCLEOTIDE SEQUENCE [LARGE SCALE GENOMIC DNA]</scope>
    <source>
        <strain evidence="5">NFRAN1</strain>
    </source>
</reference>
<dbReference type="PANTHER" id="PTHR42953">
    <property type="entry name" value="HIGH-AFFINITY ZINC UPTAKE SYSTEM PROTEIN ZNUA-RELATED"/>
    <property type="match status" value="1"/>
</dbReference>
<evidence type="ECO:0000256" key="4">
    <source>
        <dbReference type="SAM" id="Phobius"/>
    </source>
</evidence>
<dbReference type="EMBL" id="LR216287">
    <property type="protein sequence ID" value="VFJ13992.1"/>
    <property type="molecule type" value="Genomic_DNA"/>
</dbReference>
<dbReference type="InterPro" id="IPR006129">
    <property type="entry name" value="AdhesinB"/>
</dbReference>
<dbReference type="PRINTS" id="PR00691">
    <property type="entry name" value="ADHESINB"/>
</dbReference>
<dbReference type="RefSeq" id="WP_134484127.1">
    <property type="nucleotide sequence ID" value="NZ_LR216287.1"/>
</dbReference>
<keyword evidence="2" id="KW-0813">Transport</keyword>
<evidence type="ECO:0000256" key="1">
    <source>
        <dbReference type="ARBA" id="ARBA00011028"/>
    </source>
</evidence>
<dbReference type="OrthoDB" id="50488at2157"/>
<dbReference type="GeneID" id="39420998"/>
<comment type="similarity">
    <text evidence="1">Belongs to the bacterial solute-binding protein 9 family.</text>
</comment>
<dbReference type="InterPro" id="IPR006127">
    <property type="entry name" value="ZnuA-like"/>
</dbReference>
<sequence>MKERYEYLISICFVIVTIYITPILVQDSVATSNYDNAKPISSGSTKIKIFASFYPIYDFVEKIGGDKVDVSTIVPNGIEPHDFEPTPKQVVELQNADLIFINGAGFEDWIKEITNSNIVDLSRNITIENINSNPNPHIWLDPILVESMAEEIYNTLASLDPSNLAYYQDKLKQFNDNIEMLDSNIKNNLTNCVLRDFIVLHDAFGYFAKRYGLTQHVIGGMSPEMDFNPQKLSESIRLAEELGITTIFSEDNIEPRMSNTIANEIGGKVLTLSPIEIITQEEYEQSKDYFSKMYDNLNNLKIALECKN</sequence>
<dbReference type="InterPro" id="IPR050492">
    <property type="entry name" value="Bact_metal-bind_prot9"/>
</dbReference>
<evidence type="ECO:0000313" key="5">
    <source>
        <dbReference type="EMBL" id="VFJ13992.1"/>
    </source>
</evidence>